<comment type="caution">
    <text evidence="1">The sequence shown here is derived from an EMBL/GenBank/DDBJ whole genome shotgun (WGS) entry which is preliminary data.</text>
</comment>
<sequence length="41" mass="4979">MFFYVDTMSRNNVFQRGIKNRWKKSKDVKWWKLSAAAVVEI</sequence>
<evidence type="ECO:0008006" key="3">
    <source>
        <dbReference type="Google" id="ProtNLM"/>
    </source>
</evidence>
<keyword evidence="2" id="KW-1185">Reference proteome</keyword>
<dbReference type="EMBL" id="JADYXP020000007">
    <property type="protein sequence ID" value="KAL0120869.1"/>
    <property type="molecule type" value="Genomic_DNA"/>
</dbReference>
<name>A0AAW2G1E5_9HYME</name>
<organism evidence="1 2">
    <name type="scientific">Cardiocondyla obscurior</name>
    <dbReference type="NCBI Taxonomy" id="286306"/>
    <lineage>
        <taxon>Eukaryota</taxon>
        <taxon>Metazoa</taxon>
        <taxon>Ecdysozoa</taxon>
        <taxon>Arthropoda</taxon>
        <taxon>Hexapoda</taxon>
        <taxon>Insecta</taxon>
        <taxon>Pterygota</taxon>
        <taxon>Neoptera</taxon>
        <taxon>Endopterygota</taxon>
        <taxon>Hymenoptera</taxon>
        <taxon>Apocrita</taxon>
        <taxon>Aculeata</taxon>
        <taxon>Formicoidea</taxon>
        <taxon>Formicidae</taxon>
        <taxon>Myrmicinae</taxon>
        <taxon>Cardiocondyla</taxon>
    </lineage>
</organism>
<dbReference type="Proteomes" id="UP001430953">
    <property type="component" value="Unassembled WGS sequence"/>
</dbReference>
<gene>
    <name evidence="1" type="ORF">PUN28_008508</name>
</gene>
<protein>
    <recommendedName>
        <fullName evidence="3">Ribosomal protein L32</fullName>
    </recommendedName>
</protein>
<proteinExistence type="predicted"/>
<evidence type="ECO:0000313" key="1">
    <source>
        <dbReference type="EMBL" id="KAL0120869.1"/>
    </source>
</evidence>
<accession>A0AAW2G1E5</accession>
<reference evidence="1 2" key="1">
    <citation type="submission" date="2023-03" db="EMBL/GenBank/DDBJ databases">
        <title>High recombination rates correlate with genetic variation in Cardiocondyla obscurior ants.</title>
        <authorList>
            <person name="Errbii M."/>
        </authorList>
    </citation>
    <scope>NUCLEOTIDE SEQUENCE [LARGE SCALE GENOMIC DNA]</scope>
    <source>
        <strain evidence="1">Alpha-2009</strain>
        <tissue evidence="1">Whole body</tissue>
    </source>
</reference>
<dbReference type="AlphaFoldDB" id="A0AAW2G1E5"/>
<evidence type="ECO:0000313" key="2">
    <source>
        <dbReference type="Proteomes" id="UP001430953"/>
    </source>
</evidence>